<evidence type="ECO:0000313" key="2">
    <source>
        <dbReference type="Proteomes" id="UP000828390"/>
    </source>
</evidence>
<dbReference type="EMBL" id="JAIWYP010000013">
    <property type="protein sequence ID" value="KAH3721682.1"/>
    <property type="molecule type" value="Genomic_DNA"/>
</dbReference>
<protein>
    <submittedName>
        <fullName evidence="1">Uncharacterized protein</fullName>
    </submittedName>
</protein>
<gene>
    <name evidence="1" type="ORF">DPMN_064629</name>
</gene>
<accession>A0A9D4HK97</accession>
<keyword evidence="2" id="KW-1185">Reference proteome</keyword>
<organism evidence="1 2">
    <name type="scientific">Dreissena polymorpha</name>
    <name type="common">Zebra mussel</name>
    <name type="synonym">Mytilus polymorpha</name>
    <dbReference type="NCBI Taxonomy" id="45954"/>
    <lineage>
        <taxon>Eukaryota</taxon>
        <taxon>Metazoa</taxon>
        <taxon>Spiralia</taxon>
        <taxon>Lophotrochozoa</taxon>
        <taxon>Mollusca</taxon>
        <taxon>Bivalvia</taxon>
        <taxon>Autobranchia</taxon>
        <taxon>Heteroconchia</taxon>
        <taxon>Euheterodonta</taxon>
        <taxon>Imparidentia</taxon>
        <taxon>Neoheterodontei</taxon>
        <taxon>Myida</taxon>
        <taxon>Dreissenoidea</taxon>
        <taxon>Dreissenidae</taxon>
        <taxon>Dreissena</taxon>
    </lineage>
</organism>
<reference evidence="1" key="2">
    <citation type="submission" date="2020-11" db="EMBL/GenBank/DDBJ databases">
        <authorList>
            <person name="McCartney M.A."/>
            <person name="Auch B."/>
            <person name="Kono T."/>
            <person name="Mallez S."/>
            <person name="Becker A."/>
            <person name="Gohl D.M."/>
            <person name="Silverstein K.A.T."/>
            <person name="Koren S."/>
            <person name="Bechman K.B."/>
            <person name="Herman A."/>
            <person name="Abrahante J.E."/>
            <person name="Garbe J."/>
        </authorList>
    </citation>
    <scope>NUCLEOTIDE SEQUENCE</scope>
    <source>
        <strain evidence="1">Duluth1</strain>
        <tissue evidence="1">Whole animal</tissue>
    </source>
</reference>
<comment type="caution">
    <text evidence="1">The sequence shown here is derived from an EMBL/GenBank/DDBJ whole genome shotgun (WGS) entry which is preliminary data.</text>
</comment>
<sequence>MLTTGILLDSRYFTDSPGSTYFVVNTQSIHGHASGGKFDQQLKQDAKGEPIRPGMESALEKALKNDSSFVLWSSMPFGSQPDLQFNFHHDESLEIEQALSDSPLKVTDLHMLLSNNMNLTPEEQRCPTFPVQGGDFGVKTHTISGYGSSSNKNRKYFSCAL</sequence>
<dbReference type="Proteomes" id="UP000828390">
    <property type="component" value="Unassembled WGS sequence"/>
</dbReference>
<dbReference type="AlphaFoldDB" id="A0A9D4HK97"/>
<name>A0A9D4HK97_DREPO</name>
<proteinExistence type="predicted"/>
<reference evidence="1" key="1">
    <citation type="journal article" date="2019" name="bioRxiv">
        <title>The Genome of the Zebra Mussel, Dreissena polymorpha: A Resource for Invasive Species Research.</title>
        <authorList>
            <person name="McCartney M.A."/>
            <person name="Auch B."/>
            <person name="Kono T."/>
            <person name="Mallez S."/>
            <person name="Zhang Y."/>
            <person name="Obille A."/>
            <person name="Becker A."/>
            <person name="Abrahante J.E."/>
            <person name="Garbe J."/>
            <person name="Badalamenti J.P."/>
            <person name="Herman A."/>
            <person name="Mangelson H."/>
            <person name="Liachko I."/>
            <person name="Sullivan S."/>
            <person name="Sone E.D."/>
            <person name="Koren S."/>
            <person name="Silverstein K.A.T."/>
            <person name="Beckman K.B."/>
            <person name="Gohl D.M."/>
        </authorList>
    </citation>
    <scope>NUCLEOTIDE SEQUENCE</scope>
    <source>
        <strain evidence="1">Duluth1</strain>
        <tissue evidence="1">Whole animal</tissue>
    </source>
</reference>
<evidence type="ECO:0000313" key="1">
    <source>
        <dbReference type="EMBL" id="KAH3721682.1"/>
    </source>
</evidence>